<organism evidence="1 2">
    <name type="scientific">Araneus ventricosus</name>
    <name type="common">Orbweaver spider</name>
    <name type="synonym">Epeira ventricosa</name>
    <dbReference type="NCBI Taxonomy" id="182803"/>
    <lineage>
        <taxon>Eukaryota</taxon>
        <taxon>Metazoa</taxon>
        <taxon>Ecdysozoa</taxon>
        <taxon>Arthropoda</taxon>
        <taxon>Chelicerata</taxon>
        <taxon>Arachnida</taxon>
        <taxon>Araneae</taxon>
        <taxon>Araneomorphae</taxon>
        <taxon>Entelegynae</taxon>
        <taxon>Araneoidea</taxon>
        <taxon>Araneidae</taxon>
        <taxon>Araneus</taxon>
    </lineage>
</organism>
<protein>
    <submittedName>
        <fullName evidence="1">Uncharacterized protein</fullName>
    </submittedName>
</protein>
<keyword evidence="2" id="KW-1185">Reference proteome</keyword>
<dbReference type="OrthoDB" id="7982295at2759"/>
<dbReference type="EMBL" id="BGPR01000252">
    <property type="protein sequence ID" value="GBM08130.1"/>
    <property type="molecule type" value="Genomic_DNA"/>
</dbReference>
<accession>A0A4Y2CUM5</accession>
<dbReference type="AlphaFoldDB" id="A0A4Y2CUM5"/>
<gene>
    <name evidence="1" type="ORF">AVEN_214461_1</name>
</gene>
<evidence type="ECO:0000313" key="2">
    <source>
        <dbReference type="Proteomes" id="UP000499080"/>
    </source>
</evidence>
<evidence type="ECO:0000313" key="1">
    <source>
        <dbReference type="EMBL" id="GBM08130.1"/>
    </source>
</evidence>
<name>A0A4Y2CUM5_ARAVE</name>
<sequence length="109" mass="12313">MRIQLKSSVLLSDRYGVSDRATATIASSVLHDVGLITDSDISHVIDKNKIRKEKQNVWAELCSKSDEFPLHGLYLDGRKDVTLVVELAHSKSFCRVKKEEHYSMIQEPG</sequence>
<proteinExistence type="predicted"/>
<reference evidence="1 2" key="1">
    <citation type="journal article" date="2019" name="Sci. Rep.">
        <title>Orb-weaving spider Araneus ventricosus genome elucidates the spidroin gene catalogue.</title>
        <authorList>
            <person name="Kono N."/>
            <person name="Nakamura H."/>
            <person name="Ohtoshi R."/>
            <person name="Moran D.A.P."/>
            <person name="Shinohara A."/>
            <person name="Yoshida Y."/>
            <person name="Fujiwara M."/>
            <person name="Mori M."/>
            <person name="Tomita M."/>
            <person name="Arakawa K."/>
        </authorList>
    </citation>
    <scope>NUCLEOTIDE SEQUENCE [LARGE SCALE GENOMIC DNA]</scope>
</reference>
<dbReference type="Proteomes" id="UP000499080">
    <property type="component" value="Unassembled WGS sequence"/>
</dbReference>
<comment type="caution">
    <text evidence="1">The sequence shown here is derived from an EMBL/GenBank/DDBJ whole genome shotgun (WGS) entry which is preliminary data.</text>
</comment>